<keyword evidence="3 7" id="KW-0418">Kinase</keyword>
<protein>
    <submittedName>
        <fullName evidence="7">CpsD/CapB family tyrosine-protein kinase</fullName>
    </submittedName>
</protein>
<dbReference type="GO" id="GO:0004713">
    <property type="term" value="F:protein tyrosine kinase activity"/>
    <property type="evidence" value="ECO:0007669"/>
    <property type="project" value="UniProtKB-KW"/>
</dbReference>
<dbReference type="NCBIfam" id="TIGR01007">
    <property type="entry name" value="eps_fam"/>
    <property type="match status" value="1"/>
</dbReference>
<keyword evidence="4" id="KW-0067">ATP-binding</keyword>
<dbReference type="Proteomes" id="UP000534783">
    <property type="component" value="Unassembled WGS sequence"/>
</dbReference>
<dbReference type="InterPro" id="IPR025669">
    <property type="entry name" value="AAA_dom"/>
</dbReference>
<dbReference type="PANTHER" id="PTHR32309">
    <property type="entry name" value="TYROSINE-PROTEIN KINASE"/>
    <property type="match status" value="1"/>
</dbReference>
<dbReference type="EMBL" id="VTOW01000003">
    <property type="protein sequence ID" value="NKE72102.1"/>
    <property type="molecule type" value="Genomic_DNA"/>
</dbReference>
<evidence type="ECO:0000313" key="7">
    <source>
        <dbReference type="EMBL" id="NKE72102.1"/>
    </source>
</evidence>
<feature type="domain" description="AAA" evidence="6">
    <location>
        <begin position="53"/>
        <end position="201"/>
    </location>
</feature>
<keyword evidence="5" id="KW-0829">Tyrosine-protein kinase</keyword>
<evidence type="ECO:0000259" key="6">
    <source>
        <dbReference type="Pfam" id="PF13614"/>
    </source>
</evidence>
<accession>A0A7X6DRL2</accession>
<comment type="caution">
    <text evidence="7">The sequence shown here is derived from an EMBL/GenBank/DDBJ whole genome shotgun (WGS) entry which is preliminary data.</text>
</comment>
<keyword evidence="2" id="KW-0547">Nucleotide-binding</keyword>
<dbReference type="SUPFAM" id="SSF52540">
    <property type="entry name" value="P-loop containing nucleoside triphosphate hydrolases"/>
    <property type="match status" value="1"/>
</dbReference>
<keyword evidence="1" id="KW-0808">Transferase</keyword>
<dbReference type="GO" id="GO:0005524">
    <property type="term" value="F:ATP binding"/>
    <property type="evidence" value="ECO:0007669"/>
    <property type="project" value="UniProtKB-KW"/>
</dbReference>
<dbReference type="InterPro" id="IPR027417">
    <property type="entry name" value="P-loop_NTPase"/>
</dbReference>
<dbReference type="Pfam" id="PF13614">
    <property type="entry name" value="AAA_31"/>
    <property type="match status" value="1"/>
</dbReference>
<keyword evidence="8" id="KW-1185">Reference proteome</keyword>
<evidence type="ECO:0000256" key="3">
    <source>
        <dbReference type="ARBA" id="ARBA00022777"/>
    </source>
</evidence>
<evidence type="ECO:0000256" key="4">
    <source>
        <dbReference type="ARBA" id="ARBA00022840"/>
    </source>
</evidence>
<sequence>MMRKQMAKRVIPDFQEGKGEELVTLTRRASLASDRYRMLFAKVDQLCRTPEKKLIALTSSIKGEGKTTTTANLAIVAARDFGKRCLIIDGDFKNPTLAKKFAMPEESGLIDVIEGRVQLGNALKRGPVENLAILPMGRRSGKENNIWTTEEIKHVLTEVRAWFDYIWIDAPPILPLFDMSFISDSVDGTLIVVRAGEVPEQVLAQAIKSLGSSKIIGSVLNRAKMDWPSRYYEYGY</sequence>
<dbReference type="PANTHER" id="PTHR32309:SF31">
    <property type="entry name" value="CAPSULAR EXOPOLYSACCHARIDE FAMILY"/>
    <property type="match status" value="1"/>
</dbReference>
<gene>
    <name evidence="7" type="ORF">MNODULE_15235</name>
</gene>
<organism evidence="7 8">
    <name type="scientific">Candidatus Manganitrophus noduliformans</name>
    <dbReference type="NCBI Taxonomy" id="2606439"/>
    <lineage>
        <taxon>Bacteria</taxon>
        <taxon>Pseudomonadati</taxon>
        <taxon>Nitrospirota</taxon>
        <taxon>Nitrospiria</taxon>
        <taxon>Candidatus Troglogloeales</taxon>
        <taxon>Candidatus Manganitrophaceae</taxon>
        <taxon>Candidatus Manganitrophus</taxon>
    </lineage>
</organism>
<dbReference type="Gene3D" id="3.40.50.300">
    <property type="entry name" value="P-loop containing nucleotide triphosphate hydrolases"/>
    <property type="match status" value="1"/>
</dbReference>
<name>A0A7X6DRL2_9BACT</name>
<reference evidence="7 8" key="1">
    <citation type="journal article" date="2020" name="Nature">
        <title>Bacterial chemolithoautotrophy via manganese oxidation.</title>
        <authorList>
            <person name="Yu H."/>
            <person name="Leadbetter J.R."/>
        </authorList>
    </citation>
    <scope>NUCLEOTIDE SEQUENCE [LARGE SCALE GENOMIC DNA]</scope>
    <source>
        <strain evidence="7 8">Mn-1</strain>
    </source>
</reference>
<dbReference type="InterPro" id="IPR050445">
    <property type="entry name" value="Bact_polysacc_biosynth/exp"/>
</dbReference>
<evidence type="ECO:0000256" key="2">
    <source>
        <dbReference type="ARBA" id="ARBA00022741"/>
    </source>
</evidence>
<dbReference type="CDD" id="cd05387">
    <property type="entry name" value="BY-kinase"/>
    <property type="match status" value="1"/>
</dbReference>
<evidence type="ECO:0000313" key="8">
    <source>
        <dbReference type="Proteomes" id="UP000534783"/>
    </source>
</evidence>
<dbReference type="InterPro" id="IPR005702">
    <property type="entry name" value="Wzc-like_C"/>
</dbReference>
<evidence type="ECO:0000256" key="5">
    <source>
        <dbReference type="ARBA" id="ARBA00023137"/>
    </source>
</evidence>
<dbReference type="AlphaFoldDB" id="A0A7X6DRL2"/>
<proteinExistence type="predicted"/>
<evidence type="ECO:0000256" key="1">
    <source>
        <dbReference type="ARBA" id="ARBA00022679"/>
    </source>
</evidence>